<evidence type="ECO:0000313" key="3">
    <source>
        <dbReference type="EMBL" id="QPQ55962.1"/>
    </source>
</evidence>
<evidence type="ECO:0000256" key="1">
    <source>
        <dbReference type="SAM" id="MobiDB-lite"/>
    </source>
</evidence>
<dbReference type="RefSeq" id="WP_200972822.1">
    <property type="nucleotide sequence ID" value="NZ_CP065592.1"/>
</dbReference>
<name>A0A7T2GLE2_9SPHN</name>
<evidence type="ECO:0008006" key="5">
    <source>
        <dbReference type="Google" id="ProtNLM"/>
    </source>
</evidence>
<feature type="chain" id="PRO_5032889456" description="Antifreeze glycopeptide polyprotein" evidence="2">
    <location>
        <begin position="25"/>
        <end position="601"/>
    </location>
</feature>
<protein>
    <recommendedName>
        <fullName evidence="5">Antifreeze glycopeptide polyprotein</fullName>
    </recommendedName>
</protein>
<reference evidence="3 4" key="1">
    <citation type="submission" date="2020-11" db="EMBL/GenBank/DDBJ databases">
        <title>Genome seq and assembly of Sphingosinicella sp.</title>
        <authorList>
            <person name="Chhetri G."/>
        </authorList>
    </citation>
    <scope>NUCLEOTIDE SEQUENCE [LARGE SCALE GENOMIC DNA]</scope>
    <source>
        <strain evidence="3 4">UDD2</strain>
    </source>
</reference>
<sequence length="601" mass="63545">MKRWRNKALILAGISLAAAIPAISQETPESLLPPGFEDPETLPPPVQNVQAPAQGQRPPAQAPAPSAAAPSDVVISDTPDAASEELAARPPQQPGAFDLPEGARRDPTMVGVLGPDNWGLGADAFRGASGPFLFSLMRRMDAPLPSRWASILLRRALLTQAAAPPGVQPASWAAERAWLLLRMGEADAARMLVQQVDVDRYTPHMMEVSAQTALATADPAALCPLVEPAKAVSDASTWPLADAMCAALAGESGRASTLIDQARRRDGSGIDLMLAEKIVGAGSNTRRAVNLDWAGVDRLTPWRFGLAAAAGTEIPATLMQGAGPRYWAWQARAPMLPLEQRLAASHIAASLGVFSSAALVELYSLIGDRTDPADMQGSMAQRLGRAYAGPVDDRIAALRELWEGGDTPAERHARLIMTAGAAARIAPSKDREDIAGRLVAAMLTAGMDRRAARWLPVAAEMDGESGHLAWTLLAVGAPDVTVDAGRVGDIVDADETAERKRSRLLVAALAGLGRIDAATAGRFGEDLGIAFTRQNAWTQALEEAASRRQKGTVAILSGIGMQTGAWTGVPPEHLYRIVRALRSVGLEYEAHMIAAEALYRA</sequence>
<keyword evidence="2" id="KW-0732">Signal</keyword>
<accession>A0A7T2GLE2</accession>
<dbReference type="AlphaFoldDB" id="A0A7T2GLE2"/>
<dbReference type="Proteomes" id="UP000594873">
    <property type="component" value="Chromosome"/>
</dbReference>
<feature type="region of interest" description="Disordered" evidence="1">
    <location>
        <begin position="28"/>
        <end position="106"/>
    </location>
</feature>
<gene>
    <name evidence="3" type="ORF">IC614_05115</name>
</gene>
<dbReference type="EMBL" id="CP065592">
    <property type="protein sequence ID" value="QPQ55962.1"/>
    <property type="molecule type" value="Genomic_DNA"/>
</dbReference>
<organism evidence="3 4">
    <name type="scientific">Allosphingosinicella flava</name>
    <dbReference type="NCBI Taxonomy" id="2771430"/>
    <lineage>
        <taxon>Bacteria</taxon>
        <taxon>Pseudomonadati</taxon>
        <taxon>Pseudomonadota</taxon>
        <taxon>Alphaproteobacteria</taxon>
        <taxon>Sphingomonadales</taxon>
        <taxon>Sphingomonadaceae</taxon>
        <taxon>Allosphingosinicella</taxon>
    </lineage>
</organism>
<evidence type="ECO:0000313" key="4">
    <source>
        <dbReference type="Proteomes" id="UP000594873"/>
    </source>
</evidence>
<feature type="signal peptide" evidence="2">
    <location>
        <begin position="1"/>
        <end position="24"/>
    </location>
</feature>
<dbReference type="KEGG" id="sflv:IC614_05115"/>
<evidence type="ECO:0000256" key="2">
    <source>
        <dbReference type="SAM" id="SignalP"/>
    </source>
</evidence>
<feature type="compositionally biased region" description="Low complexity" evidence="1">
    <location>
        <begin position="47"/>
        <end position="70"/>
    </location>
</feature>
<proteinExistence type="predicted"/>
<keyword evidence="4" id="KW-1185">Reference proteome</keyword>